<dbReference type="Gene3D" id="2.40.160.30">
    <property type="entry name" value="Photosystem II, cytochrome c-550 precursor"/>
    <property type="match status" value="1"/>
</dbReference>
<sequence>MTMRYRALVAALLAICLTVLTACSDGPEAKDPKLLTYDDIRNTGLAVNCPTLPETARGSIAIDGGKSYSISGLCLQPTSYFVKQESTNKRKEAEFVPGRLLTRFTYSLDQIGGNLLVGSDGKLTFEEKDGIDFQPITVLLPGGEEVPFLFTVKGLVASSQPGLSSINTSTDLRGDFNVPSYRGANFLDPKARGVNAGYDNAVALPATADGADLSTANVKLADTKVKAGQISLQVSKIDGETGEVAGIFESEQPSDDDLGAKESLAVKVRGVFYGRIETAS</sequence>
<dbReference type="GO" id="GO:0010207">
    <property type="term" value="P:photosystem II assembly"/>
    <property type="evidence" value="ECO:0007669"/>
    <property type="project" value="InterPro"/>
</dbReference>
<protein>
    <recommendedName>
        <fullName evidence="7">Photosystem II extrinsic protein O</fullName>
    </recommendedName>
    <alternativeName>
        <fullName evidence="8">Photosystem II manganese-stabilizing polypeptide</fullName>
    </alternativeName>
</protein>
<dbReference type="eggNOG" id="ENOG502Z7ZP">
    <property type="taxonomic scope" value="Bacteria"/>
</dbReference>
<keyword evidence="10" id="KW-0732">Signal</keyword>
<proteinExistence type="inferred from homology"/>
<comment type="subcellular location">
    <subcellularLocation>
        <location evidence="1">Cellular thylakoid membrane</location>
        <topology evidence="1">Peripheral membrane protein</topology>
        <orientation evidence="1">Lumenal side</orientation>
    </subcellularLocation>
</comment>
<comment type="function">
    <text evidence="9">One of the extrinsic, lumenal subunits of photosystem II (PSII), which stabilize and protect the oxygen-evolving complex. PSII is a light-driven water plastoquinone oxidoreductase, using light energy to abstract electrons from H(2)O, generating a proton gradient subsequently used for ATP formation. Required for dimerization of PSII and for binding of PsbQ to PSII.</text>
</comment>
<reference evidence="11 12" key="1">
    <citation type="journal article" date="2014" name="Appl. Environ. Microbiol.">
        <title>Elucidation of insertion elements encoded on plasmids and in vitro construction of shuttle vectors from the toxic cyanobacterium Planktothrix.</title>
        <authorList>
            <person name="Christiansen G."/>
            <person name="Goesmann A."/>
            <person name="Kurmayer R."/>
        </authorList>
    </citation>
    <scope>NUCLEOTIDE SEQUENCE [LARGE SCALE GENOMIC DNA]</scope>
    <source>
        <strain evidence="11 12">NIVA-CYA 126/8</strain>
    </source>
</reference>
<name>A0A073CZ22_PLAA1</name>
<accession>A0A073CZ22</accession>
<keyword evidence="6" id="KW-0604">Photosystem II</keyword>
<dbReference type="GO" id="GO:0009654">
    <property type="term" value="C:photosystem II oxygen evolving complex"/>
    <property type="evidence" value="ECO:0007669"/>
    <property type="project" value="InterPro"/>
</dbReference>
<evidence type="ECO:0000256" key="1">
    <source>
        <dbReference type="ARBA" id="ARBA00004526"/>
    </source>
</evidence>
<dbReference type="HOGENOM" id="CLU_063138_0_0_3"/>
<dbReference type="PATRIC" id="fig|388467.6.peg.4602"/>
<evidence type="ECO:0000256" key="8">
    <source>
        <dbReference type="ARBA" id="ARBA00043037"/>
    </source>
</evidence>
<dbReference type="PANTHER" id="PTHR34058">
    <property type="entry name" value="OXYGEN-EVOLVING ENHANCER PROTEIN 1-2, CHLOROPLASTIC"/>
    <property type="match status" value="1"/>
</dbReference>
<evidence type="ECO:0000256" key="4">
    <source>
        <dbReference type="ARBA" id="ARBA00023078"/>
    </source>
</evidence>
<dbReference type="Pfam" id="PF01716">
    <property type="entry name" value="MSP"/>
    <property type="match status" value="1"/>
</dbReference>
<comment type="similarity">
    <text evidence="2">Belongs to the PsbO family.</text>
</comment>
<gene>
    <name evidence="11" type="primary">psbO</name>
    <name evidence="11" type="ORF">A19Y_4665</name>
</gene>
<keyword evidence="12" id="KW-1185">Reference proteome</keyword>
<evidence type="ECO:0000256" key="5">
    <source>
        <dbReference type="ARBA" id="ARBA00023136"/>
    </source>
</evidence>
<dbReference type="Proteomes" id="UP000027395">
    <property type="component" value="Chromosome"/>
</dbReference>
<dbReference type="GO" id="GO:0042549">
    <property type="term" value="P:photosystem II stabilization"/>
    <property type="evidence" value="ECO:0007669"/>
    <property type="project" value="InterPro"/>
</dbReference>
<evidence type="ECO:0000313" key="12">
    <source>
        <dbReference type="Proteomes" id="UP000027395"/>
    </source>
</evidence>
<evidence type="ECO:0000256" key="10">
    <source>
        <dbReference type="SAM" id="SignalP"/>
    </source>
</evidence>
<evidence type="ECO:0000256" key="2">
    <source>
        <dbReference type="ARBA" id="ARBA00009838"/>
    </source>
</evidence>
<feature type="chain" id="PRO_5001687746" description="Photosystem II extrinsic protein O" evidence="10">
    <location>
        <begin position="22"/>
        <end position="280"/>
    </location>
</feature>
<dbReference type="EMBL" id="CM002803">
    <property type="protein sequence ID" value="KEI69285.1"/>
    <property type="molecule type" value="Genomic_DNA"/>
</dbReference>
<evidence type="ECO:0000256" key="7">
    <source>
        <dbReference type="ARBA" id="ARBA00039796"/>
    </source>
</evidence>
<dbReference type="Gene3D" id="3.30.2050.10">
    <property type="entry name" value="photosynthetic oxygen evolving center domain"/>
    <property type="match status" value="1"/>
</dbReference>
<dbReference type="InterPro" id="IPR002628">
    <property type="entry name" value="PsbO"/>
</dbReference>
<keyword evidence="5" id="KW-0472">Membrane</keyword>
<dbReference type="STRING" id="388467.A19Y_4665"/>
<evidence type="ECO:0000256" key="3">
    <source>
        <dbReference type="ARBA" id="ARBA00022531"/>
    </source>
</evidence>
<dbReference type="SUPFAM" id="SSF56925">
    <property type="entry name" value="OMPA-like"/>
    <property type="match status" value="1"/>
</dbReference>
<keyword evidence="4" id="KW-0793">Thylakoid</keyword>
<evidence type="ECO:0000256" key="9">
    <source>
        <dbReference type="ARBA" id="ARBA00046136"/>
    </source>
</evidence>
<organism evidence="11 12">
    <name type="scientific">Planktothrix agardhii (strain NIVA-CYA 126/8)</name>
    <dbReference type="NCBI Taxonomy" id="388467"/>
    <lineage>
        <taxon>Bacteria</taxon>
        <taxon>Bacillati</taxon>
        <taxon>Cyanobacteriota</taxon>
        <taxon>Cyanophyceae</taxon>
        <taxon>Oscillatoriophycideae</taxon>
        <taxon>Oscillatoriales</taxon>
        <taxon>Microcoleaceae</taxon>
        <taxon>Planktothrix</taxon>
    </lineage>
</organism>
<keyword evidence="3" id="KW-0602">Photosynthesis</keyword>
<dbReference type="InterPro" id="IPR011250">
    <property type="entry name" value="OMP/PagP_B-barrel"/>
</dbReference>
<evidence type="ECO:0000313" key="11">
    <source>
        <dbReference type="EMBL" id="KEI69285.1"/>
    </source>
</evidence>
<evidence type="ECO:0000256" key="6">
    <source>
        <dbReference type="ARBA" id="ARBA00023276"/>
    </source>
</evidence>
<dbReference type="GO" id="GO:0010242">
    <property type="term" value="F:oxygen evolving activity"/>
    <property type="evidence" value="ECO:0007669"/>
    <property type="project" value="InterPro"/>
</dbReference>
<dbReference type="PROSITE" id="PS51257">
    <property type="entry name" value="PROKAR_LIPOPROTEIN"/>
    <property type="match status" value="1"/>
</dbReference>
<dbReference type="GO" id="GO:0031676">
    <property type="term" value="C:plasma membrane-derived thylakoid membrane"/>
    <property type="evidence" value="ECO:0007669"/>
    <property type="project" value="UniProtKB-SubCell"/>
</dbReference>
<feature type="signal peptide" evidence="10">
    <location>
        <begin position="1"/>
        <end position="21"/>
    </location>
</feature>
<dbReference type="AlphaFoldDB" id="A0A073CZ22"/>